<dbReference type="AlphaFoldDB" id="A0A5B7X421"/>
<proteinExistence type="predicted"/>
<feature type="transmembrane region" description="Helical" evidence="5">
    <location>
        <begin position="199"/>
        <end position="218"/>
    </location>
</feature>
<feature type="transmembrane region" description="Helical" evidence="5">
    <location>
        <begin position="167"/>
        <end position="187"/>
    </location>
</feature>
<dbReference type="EMBL" id="CP040812">
    <property type="protein sequence ID" value="QCY69448.1"/>
    <property type="molecule type" value="Genomic_DNA"/>
</dbReference>
<dbReference type="GO" id="GO:0016020">
    <property type="term" value="C:membrane"/>
    <property type="evidence" value="ECO:0007669"/>
    <property type="project" value="UniProtKB-SubCell"/>
</dbReference>
<evidence type="ECO:0000256" key="2">
    <source>
        <dbReference type="ARBA" id="ARBA00022692"/>
    </source>
</evidence>
<evidence type="ECO:0000256" key="5">
    <source>
        <dbReference type="SAM" id="Phobius"/>
    </source>
</evidence>
<keyword evidence="8" id="KW-1185">Reference proteome</keyword>
<dbReference type="PANTHER" id="PTHR42770:SF11">
    <property type="entry name" value="INNER MEMBRANE TRANSPORT PROTEIN YBAT"/>
    <property type="match status" value="1"/>
</dbReference>
<gene>
    <name evidence="7" type="ORF">FHG64_08620</name>
</gene>
<dbReference type="Gene3D" id="1.20.1740.10">
    <property type="entry name" value="Amino acid/polyamine transporter I"/>
    <property type="match status" value="1"/>
</dbReference>
<evidence type="ECO:0000313" key="8">
    <source>
        <dbReference type="Proteomes" id="UP000309016"/>
    </source>
</evidence>
<protein>
    <submittedName>
        <fullName evidence="7">Amino acid permease</fullName>
    </submittedName>
</protein>
<organism evidence="7 8">
    <name type="scientific">Antarcticibacterium flavum</name>
    <dbReference type="NCBI Taxonomy" id="2058175"/>
    <lineage>
        <taxon>Bacteria</taxon>
        <taxon>Pseudomonadati</taxon>
        <taxon>Bacteroidota</taxon>
        <taxon>Flavobacteriia</taxon>
        <taxon>Flavobacteriales</taxon>
        <taxon>Flavobacteriaceae</taxon>
        <taxon>Antarcticibacterium</taxon>
    </lineage>
</organism>
<dbReference type="KEGG" id="afla:FHG64_08620"/>
<feature type="transmembrane region" description="Helical" evidence="5">
    <location>
        <begin position="20"/>
        <end position="42"/>
    </location>
</feature>
<keyword evidence="3 5" id="KW-1133">Transmembrane helix</keyword>
<evidence type="ECO:0000259" key="6">
    <source>
        <dbReference type="Pfam" id="PF00324"/>
    </source>
</evidence>
<feature type="transmembrane region" description="Helical" evidence="5">
    <location>
        <begin position="48"/>
        <end position="69"/>
    </location>
</feature>
<feature type="transmembrane region" description="Helical" evidence="5">
    <location>
        <begin position="132"/>
        <end position="155"/>
    </location>
</feature>
<keyword evidence="4 5" id="KW-0472">Membrane</keyword>
<keyword evidence="2 5" id="KW-0812">Transmembrane</keyword>
<dbReference type="GO" id="GO:0055085">
    <property type="term" value="P:transmembrane transport"/>
    <property type="evidence" value="ECO:0007669"/>
    <property type="project" value="InterPro"/>
</dbReference>
<sequence>MNPAPFTSVTTRKIGFFRALGIGVGAMVGGGILALAGVAFAVSGPSAILAFALNGLIAFITALSFAEMASANPQSGGTYTYAKKALSLQVAFGIGWIVWFASLVAAVLYALGFGAFALFALQQIPSDVLSGILEFGMVPVLLAFAAIGYFAFSLIRSSGDGGAVINIGKLAVFAILIAGGLAAFVQTPFNQITQSLDPFFSGGFSGVIAAMGYTFIALQGFDLIGSAAGEIKNPEKTIPKAMVGTLAVGLAVYYVYRWRAAGGVNNRIESGKS</sequence>
<evidence type="ECO:0000256" key="4">
    <source>
        <dbReference type="ARBA" id="ARBA00023136"/>
    </source>
</evidence>
<accession>A0A5B7X421</accession>
<feature type="domain" description="Amino acid permease/ SLC12A" evidence="6">
    <location>
        <begin position="22"/>
        <end position="253"/>
    </location>
</feature>
<evidence type="ECO:0000256" key="1">
    <source>
        <dbReference type="ARBA" id="ARBA00004141"/>
    </source>
</evidence>
<dbReference type="InterPro" id="IPR004841">
    <property type="entry name" value="AA-permease/SLC12A_dom"/>
</dbReference>
<dbReference type="Pfam" id="PF00324">
    <property type="entry name" value="AA_permease"/>
    <property type="match status" value="1"/>
</dbReference>
<dbReference type="OrthoDB" id="9806937at2"/>
<dbReference type="InterPro" id="IPR050367">
    <property type="entry name" value="APC_superfamily"/>
</dbReference>
<feature type="transmembrane region" description="Helical" evidence="5">
    <location>
        <begin position="90"/>
        <end position="120"/>
    </location>
</feature>
<dbReference type="Proteomes" id="UP000309016">
    <property type="component" value="Chromosome"/>
</dbReference>
<evidence type="ECO:0000313" key="7">
    <source>
        <dbReference type="EMBL" id="QCY69448.1"/>
    </source>
</evidence>
<comment type="subcellular location">
    <subcellularLocation>
        <location evidence="1">Membrane</location>
        <topology evidence="1">Multi-pass membrane protein</topology>
    </subcellularLocation>
</comment>
<evidence type="ECO:0000256" key="3">
    <source>
        <dbReference type="ARBA" id="ARBA00022989"/>
    </source>
</evidence>
<dbReference type="PANTHER" id="PTHR42770">
    <property type="entry name" value="AMINO ACID TRANSPORTER-RELATED"/>
    <property type="match status" value="1"/>
</dbReference>
<reference evidence="7 8" key="1">
    <citation type="submission" date="2019-06" db="EMBL/GenBank/DDBJ databases">
        <title>Complete genome sequence of Antarcticibacterium flavum KCTC 52984T from an Antarctic marine sediment.</title>
        <authorList>
            <person name="Lee Y.M."/>
            <person name="Shin S.C."/>
        </authorList>
    </citation>
    <scope>NUCLEOTIDE SEQUENCE [LARGE SCALE GENOMIC DNA]</scope>
    <source>
        <strain evidence="7 8">KCTC 52984</strain>
    </source>
</reference>
<name>A0A5B7X421_9FLAO</name>
<feature type="transmembrane region" description="Helical" evidence="5">
    <location>
        <begin position="238"/>
        <end position="256"/>
    </location>
</feature>